<comment type="pathway">
    <text evidence="9">Amino-acid biosynthesis; L-threonine biosynthesis; L-threonine from L-aspartate: step 1/5.</text>
</comment>
<dbReference type="EC" id="2.7.2.4" evidence="8"/>
<evidence type="ECO:0000256" key="3">
    <source>
        <dbReference type="ARBA" id="ARBA00022679"/>
    </source>
</evidence>
<evidence type="ECO:0000256" key="6">
    <source>
        <dbReference type="ARBA" id="ARBA00022840"/>
    </source>
</evidence>
<dbReference type="UniPathway" id="UPA00034">
    <property type="reaction ID" value="UER00015"/>
</dbReference>
<keyword evidence="13" id="KW-1185">Reference proteome</keyword>
<dbReference type="InterPro" id="IPR001341">
    <property type="entry name" value="Asp_kinase"/>
</dbReference>
<dbReference type="PANTHER" id="PTHR21499:SF59">
    <property type="entry name" value="ASPARTOKINASE"/>
    <property type="match status" value="1"/>
</dbReference>
<evidence type="ECO:0000256" key="4">
    <source>
        <dbReference type="ARBA" id="ARBA00022741"/>
    </source>
</evidence>
<feature type="domain" description="Aspartate/glutamate/uridylate kinase" evidence="10">
    <location>
        <begin position="2"/>
        <end position="285"/>
    </location>
</feature>
<accession>A0A1G6CAR8</accession>
<keyword evidence="5 8" id="KW-0418">Kinase</keyword>
<keyword evidence="6" id="KW-0067">ATP-binding</keyword>
<dbReference type="InterPro" id="IPR045865">
    <property type="entry name" value="ACT-like_dom_sf"/>
</dbReference>
<dbReference type="Gene3D" id="3.30.2130.10">
    <property type="entry name" value="VC0802-like"/>
    <property type="match status" value="1"/>
</dbReference>
<comment type="pathway">
    <text evidence="1 9">Amino-acid biosynthesis; L-lysine biosynthesis via DAP pathway; (S)-tetrahydrodipicolinate from L-aspartate: step 1/4.</text>
</comment>
<dbReference type="GO" id="GO:0009090">
    <property type="term" value="P:homoserine biosynthetic process"/>
    <property type="evidence" value="ECO:0007669"/>
    <property type="project" value="TreeGrafter"/>
</dbReference>
<evidence type="ECO:0000256" key="1">
    <source>
        <dbReference type="ARBA" id="ARBA00004766"/>
    </source>
</evidence>
<protein>
    <recommendedName>
        <fullName evidence="8">Aspartokinase</fullName>
        <ecNumber evidence="8">2.7.2.4</ecNumber>
    </recommendedName>
</protein>
<evidence type="ECO:0000256" key="2">
    <source>
        <dbReference type="ARBA" id="ARBA00010122"/>
    </source>
</evidence>
<evidence type="ECO:0000256" key="8">
    <source>
        <dbReference type="RuleBase" id="RU003448"/>
    </source>
</evidence>
<comment type="pathway">
    <text evidence="9">Amino-acid biosynthesis; L-methionine biosynthesis via de novo pathway; L-homoserine from L-aspartate: step 1/3.</text>
</comment>
<keyword evidence="3 8" id="KW-0808">Transferase</keyword>
<dbReference type="GO" id="GO:0009089">
    <property type="term" value="P:lysine biosynthetic process via diaminopimelate"/>
    <property type="evidence" value="ECO:0007669"/>
    <property type="project" value="UniProtKB-UniPathway"/>
</dbReference>
<dbReference type="PIRSF" id="PIRSF000726">
    <property type="entry name" value="Asp_kin"/>
    <property type="match status" value="1"/>
</dbReference>
<evidence type="ECO:0000256" key="7">
    <source>
        <dbReference type="ARBA" id="ARBA00047872"/>
    </source>
</evidence>
<dbReference type="GO" id="GO:0004072">
    <property type="term" value="F:aspartate kinase activity"/>
    <property type="evidence" value="ECO:0007669"/>
    <property type="project" value="UniProtKB-EC"/>
</dbReference>
<feature type="domain" description="Aspartokinase ACT" evidence="11">
    <location>
        <begin position="393"/>
        <end position="453"/>
    </location>
</feature>
<dbReference type="OrthoDB" id="9799110at2"/>
<dbReference type="GO" id="GO:0005524">
    <property type="term" value="F:ATP binding"/>
    <property type="evidence" value="ECO:0007669"/>
    <property type="project" value="UniProtKB-KW"/>
</dbReference>
<keyword evidence="9" id="KW-0028">Amino-acid biosynthesis</keyword>
<dbReference type="CDD" id="cd04868">
    <property type="entry name" value="ACT_AK-like"/>
    <property type="match status" value="1"/>
</dbReference>
<dbReference type="GO" id="GO:0009088">
    <property type="term" value="P:threonine biosynthetic process"/>
    <property type="evidence" value="ECO:0007669"/>
    <property type="project" value="UniProtKB-UniPathway"/>
</dbReference>
<dbReference type="InterPro" id="IPR036393">
    <property type="entry name" value="AceGlu_kinase-like_sf"/>
</dbReference>
<sequence>MKVIKIGGGCLNGKETIAAILDLLVTRGRGNVIVVSALGGVTDLLLGGMSQALAEEEAVGRIMDRLKHKHMLVARHLIHDEQHIRSYARELGKSLARLERLLYGLHYTGEITAKMEDAISSFGERICAQLLAAVLNARGCKASCRLPEEIGVVTDGKFGDASALLAPSERHFRERLLPQINNGQVTIIPGFYGISSSGETTTFGRGGSDYSAAVLAAISGAEVLEIWKDVDGFLSADPKFVPEARLISELSYDEAAELAYFGAKILHPRTVEPLRKKALPIAIKNTLRPDEVGSRITARGKADAGVIKSVAYTTDIAILKVHASGVGKRRGILGEVANAVAARGVNIKSVVTSQTCISLLLSRRDLEPAAQALAALKPRPYRKLEKNENIALIAVVGKGLSTKPGIAAACFSAAAGCRVNIEMIAFGPSPVALYFIVREHTLHKAVTAIHSAFFADPACAVDASATLSK</sequence>
<dbReference type="SUPFAM" id="SSF55021">
    <property type="entry name" value="ACT-like"/>
    <property type="match status" value="2"/>
</dbReference>
<name>A0A1G6CAR8_9BACT</name>
<dbReference type="Gene3D" id="3.40.1160.10">
    <property type="entry name" value="Acetylglutamate kinase-like"/>
    <property type="match status" value="1"/>
</dbReference>
<evidence type="ECO:0000313" key="13">
    <source>
        <dbReference type="Proteomes" id="UP000198771"/>
    </source>
</evidence>
<comment type="catalytic activity">
    <reaction evidence="7 8">
        <text>L-aspartate + ATP = 4-phospho-L-aspartate + ADP</text>
        <dbReference type="Rhea" id="RHEA:23776"/>
        <dbReference type="ChEBI" id="CHEBI:29991"/>
        <dbReference type="ChEBI" id="CHEBI:30616"/>
        <dbReference type="ChEBI" id="CHEBI:57535"/>
        <dbReference type="ChEBI" id="CHEBI:456216"/>
        <dbReference type="EC" id="2.7.2.4"/>
    </reaction>
</comment>
<dbReference type="SUPFAM" id="SSF53633">
    <property type="entry name" value="Carbamate kinase-like"/>
    <property type="match status" value="1"/>
</dbReference>
<comment type="similarity">
    <text evidence="2 8">Belongs to the aspartokinase family.</text>
</comment>
<dbReference type="EMBL" id="FMXO01000007">
    <property type="protein sequence ID" value="SDB29914.1"/>
    <property type="molecule type" value="Genomic_DNA"/>
</dbReference>
<evidence type="ECO:0000256" key="5">
    <source>
        <dbReference type="ARBA" id="ARBA00022777"/>
    </source>
</evidence>
<dbReference type="Pfam" id="PF00696">
    <property type="entry name" value="AA_kinase"/>
    <property type="match status" value="1"/>
</dbReference>
<evidence type="ECO:0000259" key="11">
    <source>
        <dbReference type="Pfam" id="PF22468"/>
    </source>
</evidence>
<dbReference type="UniPathway" id="UPA00050">
    <property type="reaction ID" value="UER00461"/>
</dbReference>
<dbReference type="InterPro" id="IPR005260">
    <property type="entry name" value="Asp_kin_monofn"/>
</dbReference>
<dbReference type="UniPathway" id="UPA00051">
    <property type="reaction ID" value="UER00462"/>
</dbReference>
<evidence type="ECO:0000313" key="12">
    <source>
        <dbReference type="EMBL" id="SDB29914.1"/>
    </source>
</evidence>
<dbReference type="Proteomes" id="UP000198771">
    <property type="component" value="Unassembled WGS sequence"/>
</dbReference>
<evidence type="ECO:0000259" key="10">
    <source>
        <dbReference type="Pfam" id="PF00696"/>
    </source>
</evidence>
<proteinExistence type="inferred from homology"/>
<dbReference type="CDD" id="cd04892">
    <property type="entry name" value="ACT_AK-like_2"/>
    <property type="match status" value="1"/>
</dbReference>
<dbReference type="InterPro" id="IPR001048">
    <property type="entry name" value="Asp/Glu/Uridylate_kinase"/>
</dbReference>
<dbReference type="PANTHER" id="PTHR21499">
    <property type="entry name" value="ASPARTATE KINASE"/>
    <property type="match status" value="1"/>
</dbReference>
<keyword evidence="4" id="KW-0547">Nucleotide-binding</keyword>
<dbReference type="Pfam" id="PF22468">
    <property type="entry name" value="ACT_9"/>
    <property type="match status" value="1"/>
</dbReference>
<reference evidence="12 13" key="1">
    <citation type="submission" date="2016-10" db="EMBL/GenBank/DDBJ databases">
        <authorList>
            <person name="de Groot N.N."/>
        </authorList>
    </citation>
    <scope>NUCLEOTIDE SEQUENCE [LARGE SCALE GENOMIC DNA]</scope>
    <source>
        <strain evidence="12 13">ASO4-2</strain>
    </source>
</reference>
<evidence type="ECO:0000256" key="9">
    <source>
        <dbReference type="RuleBase" id="RU004249"/>
    </source>
</evidence>
<dbReference type="AlphaFoldDB" id="A0A1G6CAR8"/>
<gene>
    <name evidence="12" type="ORF">SAMN05660653_01445</name>
</gene>
<dbReference type="GO" id="GO:0005829">
    <property type="term" value="C:cytosol"/>
    <property type="evidence" value="ECO:0007669"/>
    <property type="project" value="TreeGrafter"/>
</dbReference>
<organism evidence="12 13">
    <name type="scientific">Desulfonatronum thiosulfatophilum</name>
    <dbReference type="NCBI Taxonomy" id="617002"/>
    <lineage>
        <taxon>Bacteria</taxon>
        <taxon>Pseudomonadati</taxon>
        <taxon>Thermodesulfobacteriota</taxon>
        <taxon>Desulfovibrionia</taxon>
        <taxon>Desulfovibrionales</taxon>
        <taxon>Desulfonatronaceae</taxon>
        <taxon>Desulfonatronum</taxon>
    </lineage>
</organism>
<dbReference type="NCBIfam" id="TIGR00657">
    <property type="entry name" value="asp_kinases"/>
    <property type="match status" value="1"/>
</dbReference>
<dbReference type="InterPro" id="IPR054352">
    <property type="entry name" value="ACT_Aspartokinase"/>
</dbReference>
<dbReference type="STRING" id="617002.SAMN05660653_01445"/>
<dbReference type="RefSeq" id="WP_092119320.1">
    <property type="nucleotide sequence ID" value="NZ_FMXO01000007.1"/>
</dbReference>